<dbReference type="EMBL" id="KI966409">
    <property type="protein sequence ID" value="EWC47543.1"/>
    <property type="molecule type" value="Genomic_DNA"/>
</dbReference>
<evidence type="ECO:0000259" key="1">
    <source>
        <dbReference type="Pfam" id="PF00931"/>
    </source>
</evidence>
<dbReference type="SMART" id="SM00028">
    <property type="entry name" value="TPR"/>
    <property type="match status" value="6"/>
</dbReference>
<dbReference type="InterPro" id="IPR027417">
    <property type="entry name" value="P-loop_NTPase"/>
</dbReference>
<dbReference type="InterPro" id="IPR019734">
    <property type="entry name" value="TPR_rpt"/>
</dbReference>
<dbReference type="GO" id="GO:0043531">
    <property type="term" value="F:ADP binding"/>
    <property type="evidence" value="ECO:0007669"/>
    <property type="project" value="InterPro"/>
</dbReference>
<sequence length="960" mass="108085">MFRFAAQPININMLFPKAHQRFRKELGGDVDEKNVPKPASLEILIKEAQNLEANATRNGLSAASMQKLEPIISRISEFMATIALCEGAGLAGASGLIWGSLKMLLNLASRIGDPVEKVVYMLHDLSFSLPQSQWYRETTPLETDIENALIEVYTELLCFYARAIKFFRGNPHKALVSFSWNSLSSDFDSTLQRLRNLSKIADKEAEAARLRLDLHKNKEMMDAIQNLRVDDKNSSSRVSIKYPLYVIPNGINETFCNRTNTLEQLQKILNPTKSSWNRRAVLYGLGGVGKTKVALEYINRFKEQYDVVFWISSDSPAKMAQAFLQISNRLGPTTGNDVPVPHDAEGDGAAAKARVKDWLQDNPCRWLLVFDNVDDPDILEDAIPATTAGSIIVTSKDSSAGDIIGAEALHIKSFGLDEGLSVLKFLLKQSIISPEDNRLAAQLVERLGGLPLAIAQVSGYINQQRYSLKEFLPLYHKNTAKVNQKRVGKGSYDHTISTVWELDFERLPEEATTLRNLLAFLDPDSIHDSMILEGGRALLNDGFAFIGDEMDFAEAKTPLLRSALVDRCYETGTLSIHRLVQEAVIRTLAEPERTRFVDCTITLLSNSFPNSWGVVAGHQYPAWDKYEICLPHVIFLIQQCERWNIQPSDPKAFSELIFRMAWYLYEREQYDEARELLKRGLSYLGQEHELSQTCVLMLQGFIDLDTNRIMPALGAFTKALEIRRKLLQPNDEFIASSLNAISMAYTELGDIEKALKMGSSAIDIRLRNNSACISDSYSTMASTLLRLENIDEAEDMLRRCYDMRNLSDEAFLSTENINPRLSGDMVLLARIRQQQGRLEDALRLSGKALEMRQNMFGDGLRTCDSLYQVACLLHVRKDFDLSGVSLLDQSVVIADKLPHGVGYSARSWYKLSQMYREKGMAKLADEALMSAEALRSELSPRPLSPPSQEEYDKLALFMLW</sequence>
<dbReference type="Gene3D" id="3.40.50.300">
    <property type="entry name" value="P-loop containing nucleotide triphosphate hydrolases"/>
    <property type="match status" value="1"/>
</dbReference>
<feature type="domain" description="DUF7708" evidence="2">
    <location>
        <begin position="96"/>
        <end position="208"/>
    </location>
</feature>
<dbReference type="Pfam" id="PF13374">
    <property type="entry name" value="TPR_10"/>
    <property type="match status" value="1"/>
</dbReference>
<protein>
    <recommendedName>
        <fullName evidence="6">NB-ARC domain-containing protein</fullName>
    </recommendedName>
</protein>
<name>W7I5V4_9PEZI</name>
<dbReference type="HOGENOM" id="CLU_000288_125_7_1"/>
<dbReference type="OrthoDB" id="6161812at2759"/>
<reference evidence="4 5" key="1">
    <citation type="submission" date="2013-05" db="EMBL/GenBank/DDBJ databases">
        <title>Drechslerella stenobrocha genome reveals carnivorous origination and mechanical trapping mechanism of predatory fungi.</title>
        <authorList>
            <person name="Liu X."/>
            <person name="Zhang W."/>
            <person name="Liu K."/>
        </authorList>
    </citation>
    <scope>NUCLEOTIDE SEQUENCE [LARGE SCALE GENOMIC DNA]</scope>
    <source>
        <strain evidence="4 5">248</strain>
    </source>
</reference>
<dbReference type="InterPro" id="IPR002182">
    <property type="entry name" value="NB-ARC"/>
</dbReference>
<proteinExistence type="predicted"/>
<dbReference type="Pfam" id="PF25000">
    <property type="entry name" value="DUF7779"/>
    <property type="match status" value="1"/>
</dbReference>
<gene>
    <name evidence="4" type="ORF">DRE_03163</name>
</gene>
<evidence type="ECO:0000313" key="5">
    <source>
        <dbReference type="Proteomes" id="UP000024837"/>
    </source>
</evidence>
<dbReference type="SUPFAM" id="SSF48452">
    <property type="entry name" value="TPR-like"/>
    <property type="match status" value="2"/>
</dbReference>
<dbReference type="SUPFAM" id="SSF52540">
    <property type="entry name" value="P-loop containing nucleoside triphosphate hydrolases"/>
    <property type="match status" value="1"/>
</dbReference>
<accession>W7I5V4</accession>
<dbReference type="Pfam" id="PF24809">
    <property type="entry name" value="DUF7708"/>
    <property type="match status" value="1"/>
</dbReference>
<organism evidence="4 5">
    <name type="scientific">Drechslerella stenobrocha 248</name>
    <dbReference type="NCBI Taxonomy" id="1043628"/>
    <lineage>
        <taxon>Eukaryota</taxon>
        <taxon>Fungi</taxon>
        <taxon>Dikarya</taxon>
        <taxon>Ascomycota</taxon>
        <taxon>Pezizomycotina</taxon>
        <taxon>Orbiliomycetes</taxon>
        <taxon>Orbiliales</taxon>
        <taxon>Orbiliaceae</taxon>
        <taxon>Drechslerella</taxon>
    </lineage>
</organism>
<evidence type="ECO:0000259" key="3">
    <source>
        <dbReference type="Pfam" id="PF25000"/>
    </source>
</evidence>
<feature type="domain" description="DUF7779" evidence="3">
    <location>
        <begin position="503"/>
        <end position="592"/>
    </location>
</feature>
<dbReference type="Pfam" id="PF00931">
    <property type="entry name" value="NB-ARC"/>
    <property type="match status" value="1"/>
</dbReference>
<dbReference type="PANTHER" id="PTHR35205:SF1">
    <property type="entry name" value="ZU5 DOMAIN-CONTAINING PROTEIN"/>
    <property type="match status" value="1"/>
</dbReference>
<feature type="domain" description="NB-ARC" evidence="1">
    <location>
        <begin position="260"/>
        <end position="424"/>
    </location>
</feature>
<dbReference type="InterPro" id="IPR011990">
    <property type="entry name" value="TPR-like_helical_dom_sf"/>
</dbReference>
<keyword evidence="5" id="KW-1185">Reference proteome</keyword>
<evidence type="ECO:0008006" key="6">
    <source>
        <dbReference type="Google" id="ProtNLM"/>
    </source>
</evidence>
<dbReference type="AlphaFoldDB" id="W7I5V4"/>
<dbReference type="Proteomes" id="UP000024837">
    <property type="component" value="Unassembled WGS sequence"/>
</dbReference>
<dbReference type="PANTHER" id="PTHR35205">
    <property type="entry name" value="NB-ARC AND TPR DOMAIN PROTEIN"/>
    <property type="match status" value="1"/>
</dbReference>
<evidence type="ECO:0000259" key="2">
    <source>
        <dbReference type="Pfam" id="PF24809"/>
    </source>
</evidence>
<evidence type="ECO:0000313" key="4">
    <source>
        <dbReference type="EMBL" id="EWC47543.1"/>
    </source>
</evidence>
<dbReference type="InterPro" id="IPR056125">
    <property type="entry name" value="DUF7708"/>
</dbReference>
<dbReference type="Gene3D" id="1.25.40.10">
    <property type="entry name" value="Tetratricopeptide repeat domain"/>
    <property type="match status" value="2"/>
</dbReference>
<dbReference type="InterPro" id="IPR056681">
    <property type="entry name" value="DUF7779"/>
</dbReference>